<organism evidence="1 2">
    <name type="scientific">Sphingomonas corticis</name>
    <dbReference type="NCBI Taxonomy" id="2722791"/>
    <lineage>
        <taxon>Bacteria</taxon>
        <taxon>Pseudomonadati</taxon>
        <taxon>Pseudomonadota</taxon>
        <taxon>Alphaproteobacteria</taxon>
        <taxon>Sphingomonadales</taxon>
        <taxon>Sphingomonadaceae</taxon>
        <taxon>Sphingomonas</taxon>
    </lineage>
</organism>
<accession>A0ABX1CPY2</accession>
<name>A0ABX1CPY2_9SPHN</name>
<keyword evidence="2" id="KW-1185">Reference proteome</keyword>
<dbReference type="Proteomes" id="UP000732399">
    <property type="component" value="Unassembled WGS sequence"/>
</dbReference>
<sequence length="226" mass="24581">MVTNLADALDAETLLRMEASGRRNGTDGDRVRRAYGLKRSNRLNPLRGRLRARLERPDRAAIIELTRGYTMHREAARAVASAGIDPVDVIALAIWARSVDMRINDGMTVTAFADTDTKRLVVSLLLGPEGEALWDFDDRSSDHRSAGSIEIRNHPLPESVLVALSGRPLEAVLTHPVTDGAGLRISSTSIDKSRNATCLELERARGGTARVELVPGKDEAVAPDAR</sequence>
<comment type="caution">
    <text evidence="1">The sequence shown here is derived from an EMBL/GenBank/DDBJ whole genome shotgun (WGS) entry which is preliminary data.</text>
</comment>
<dbReference type="EMBL" id="JAAVJH010000011">
    <property type="protein sequence ID" value="NJR80007.1"/>
    <property type="molecule type" value="Genomic_DNA"/>
</dbReference>
<gene>
    <name evidence="1" type="ORF">HBH26_15585</name>
</gene>
<protein>
    <submittedName>
        <fullName evidence="1">Uncharacterized protein</fullName>
    </submittedName>
</protein>
<evidence type="ECO:0000313" key="1">
    <source>
        <dbReference type="EMBL" id="NJR80007.1"/>
    </source>
</evidence>
<dbReference type="RefSeq" id="WP_168135551.1">
    <property type="nucleotide sequence ID" value="NZ_JAAVJH010000011.1"/>
</dbReference>
<evidence type="ECO:0000313" key="2">
    <source>
        <dbReference type="Proteomes" id="UP000732399"/>
    </source>
</evidence>
<reference evidence="1 2" key="1">
    <citation type="submission" date="2020-03" db="EMBL/GenBank/DDBJ databases">
        <authorList>
            <person name="Wang L."/>
            <person name="He N."/>
            <person name="Li Y."/>
            <person name="Fang Y."/>
            <person name="Zhang F."/>
        </authorList>
    </citation>
    <scope>NUCLEOTIDE SEQUENCE [LARGE SCALE GENOMIC DNA]</scope>
    <source>
        <strain evidence="1 2">36D10-4-7</strain>
    </source>
</reference>
<proteinExistence type="predicted"/>